<dbReference type="SUPFAM" id="SSF48403">
    <property type="entry name" value="Ankyrin repeat"/>
    <property type="match status" value="1"/>
</dbReference>
<name>A0ABY0FS34_9PLEO</name>
<feature type="repeat" description="ANK" evidence="3">
    <location>
        <begin position="237"/>
        <end position="266"/>
    </location>
</feature>
<gene>
    <name evidence="5" type="ORF">AA0119_g13316</name>
</gene>
<evidence type="ECO:0000313" key="6">
    <source>
        <dbReference type="Proteomes" id="UP000293195"/>
    </source>
</evidence>
<dbReference type="EMBL" id="PDXF01000204">
    <property type="protein sequence ID" value="RYN85192.1"/>
    <property type="molecule type" value="Genomic_DNA"/>
</dbReference>
<evidence type="ECO:0000256" key="1">
    <source>
        <dbReference type="ARBA" id="ARBA00022737"/>
    </source>
</evidence>
<dbReference type="Proteomes" id="UP000293195">
    <property type="component" value="Unassembled WGS sequence"/>
</dbReference>
<dbReference type="InterPro" id="IPR002110">
    <property type="entry name" value="Ankyrin_rpt"/>
</dbReference>
<reference evidence="6" key="1">
    <citation type="journal article" date="2019" name="bioRxiv">
        <title>Genomics, evolutionary history and diagnostics of the Alternaria alternata species group including apple and Asian pear pathotypes.</title>
        <authorList>
            <person name="Armitage A.D."/>
            <person name="Cockerton H.M."/>
            <person name="Sreenivasaprasad S."/>
            <person name="Woodhall J.W."/>
            <person name="Lane C.R."/>
            <person name="Harrison R.J."/>
            <person name="Clarkson J.P."/>
        </authorList>
    </citation>
    <scope>NUCLEOTIDE SEQUENCE [LARGE SCALE GENOMIC DNA]</scope>
    <source>
        <strain evidence="6">FERA 635</strain>
    </source>
</reference>
<dbReference type="SMART" id="SM00248">
    <property type="entry name" value="ANK"/>
    <property type="match status" value="6"/>
</dbReference>
<evidence type="ECO:0000313" key="5">
    <source>
        <dbReference type="EMBL" id="RYN85192.1"/>
    </source>
</evidence>
<evidence type="ECO:0000256" key="3">
    <source>
        <dbReference type="PROSITE-ProRule" id="PRU00023"/>
    </source>
</evidence>
<dbReference type="PROSITE" id="PS50297">
    <property type="entry name" value="ANK_REP_REGION"/>
    <property type="match status" value="1"/>
</dbReference>
<evidence type="ECO:0008006" key="7">
    <source>
        <dbReference type="Google" id="ProtNLM"/>
    </source>
</evidence>
<keyword evidence="2 3" id="KW-0040">ANK repeat</keyword>
<dbReference type="InterPro" id="IPR036770">
    <property type="entry name" value="Ankyrin_rpt-contain_sf"/>
</dbReference>
<dbReference type="Pfam" id="PF12796">
    <property type="entry name" value="Ank_2"/>
    <property type="match status" value="1"/>
</dbReference>
<keyword evidence="6" id="KW-1185">Reference proteome</keyword>
<organism evidence="5 6">
    <name type="scientific">Alternaria tenuissima</name>
    <dbReference type="NCBI Taxonomy" id="119927"/>
    <lineage>
        <taxon>Eukaryota</taxon>
        <taxon>Fungi</taxon>
        <taxon>Dikarya</taxon>
        <taxon>Ascomycota</taxon>
        <taxon>Pezizomycotina</taxon>
        <taxon>Dothideomycetes</taxon>
        <taxon>Pleosporomycetidae</taxon>
        <taxon>Pleosporales</taxon>
        <taxon>Pleosporineae</taxon>
        <taxon>Pleosporaceae</taxon>
        <taxon>Alternaria</taxon>
        <taxon>Alternaria sect. Alternaria</taxon>
        <taxon>Alternaria alternata complex</taxon>
    </lineage>
</organism>
<comment type="caution">
    <text evidence="5">The sequence shown here is derived from an EMBL/GenBank/DDBJ whole genome shotgun (WGS) entry which is preliminary data.</text>
</comment>
<sequence>MQSPELPPSLKPEPPYYAKPRPKQVDICHRAARDGDLDTLKQQTWELLHDPKAAFVEQPCAAWLYPSLAEAIQQQNIEMVQFLLDENVTNGDLPADVAVHNRAFKVLELFLKRGWDINQPMGRIEPSVLSIPLCTSDEEMVMWLLDHGADPNSRCDWDLTPTSYAMLAAPLETIDALFDRGADPLCGQLLHHAVLRKTSDALKVVRKIVEKGAPVNEIKYETQRKTYIERKPFGLGTPLHRAAEFGKKDIVEYLLEKGADPLKLDTKGQTPRYWAEKEGFTDVARVLKDAEREQANTNLV</sequence>
<evidence type="ECO:0000256" key="4">
    <source>
        <dbReference type="SAM" id="MobiDB-lite"/>
    </source>
</evidence>
<proteinExistence type="predicted"/>
<dbReference type="PROSITE" id="PS50088">
    <property type="entry name" value="ANK_REPEAT"/>
    <property type="match status" value="1"/>
</dbReference>
<protein>
    <recommendedName>
        <fullName evidence="7">Ankyrin</fullName>
    </recommendedName>
</protein>
<evidence type="ECO:0000256" key="2">
    <source>
        <dbReference type="ARBA" id="ARBA00023043"/>
    </source>
</evidence>
<accession>A0ABY0FS34</accession>
<keyword evidence="1" id="KW-0677">Repeat</keyword>
<feature type="region of interest" description="Disordered" evidence="4">
    <location>
        <begin position="1"/>
        <end position="21"/>
    </location>
</feature>
<feature type="compositionally biased region" description="Pro residues" evidence="4">
    <location>
        <begin position="1"/>
        <end position="17"/>
    </location>
</feature>
<dbReference type="Gene3D" id="1.25.40.20">
    <property type="entry name" value="Ankyrin repeat-containing domain"/>
    <property type="match status" value="2"/>
</dbReference>
<dbReference type="PANTHER" id="PTHR24178">
    <property type="entry name" value="MOLTING PROTEIN MLT-4"/>
    <property type="match status" value="1"/>
</dbReference>